<evidence type="ECO:0000313" key="2">
    <source>
        <dbReference type="EMBL" id="MCM2677836.1"/>
    </source>
</evidence>
<feature type="transmembrane region" description="Helical" evidence="1">
    <location>
        <begin position="131"/>
        <end position="150"/>
    </location>
</feature>
<keyword evidence="1" id="KW-0812">Transmembrane</keyword>
<name>A0ABT0XPK4_9BACI</name>
<keyword evidence="1" id="KW-1133">Transmembrane helix</keyword>
<comment type="caution">
    <text evidence="2">The sequence shown here is derived from an EMBL/GenBank/DDBJ whole genome shotgun (WGS) entry which is preliminary data.</text>
</comment>
<protein>
    <recommendedName>
        <fullName evidence="4">DUF2157 domain-containing protein</fullName>
    </recommendedName>
</protein>
<reference evidence="2" key="1">
    <citation type="submission" date="2022-06" db="EMBL/GenBank/DDBJ databases">
        <title>Alkalicoccobacillus porphyridii sp. nov., isolated from a marine red alga, Porphyridium purpureum and reclassification of Shouchella plakortidis and Shouchella gibsonii as Alkalicoccobacillus plakortidis comb. nov. and Alkalicoccobacillus gibsonii comb. nov.</title>
        <authorList>
            <person name="Kim K.H."/>
            <person name="Lee J.K."/>
            <person name="Han D.M."/>
            <person name="Baek J.H."/>
            <person name="Jeon C.O."/>
        </authorList>
    </citation>
    <scope>NUCLEOTIDE SEQUENCE</scope>
    <source>
        <strain evidence="2">DSM 19153</strain>
    </source>
</reference>
<evidence type="ECO:0000313" key="3">
    <source>
        <dbReference type="Proteomes" id="UP001203665"/>
    </source>
</evidence>
<keyword evidence="1" id="KW-0472">Membrane</keyword>
<sequence length="175" mass="20584">MDKQRREIIINEIHYWKQTKLLPEQQCHYLLALYSEGEDELADKSDKKLGSMILWVLLTQLCFFLSVFILYFTDFVSGLQMGLVISLLLLTAITGYARRKHVFESSLHVLMTSMILFIWGLYGSLTYWQSLHASVIILIFIAIWLSVGWFWKQKIYYIIAGFMVIFLVGVVFFYQ</sequence>
<dbReference type="RefSeq" id="WP_251611634.1">
    <property type="nucleotide sequence ID" value="NZ_JAMQJY010000006.1"/>
</dbReference>
<keyword evidence="3" id="KW-1185">Reference proteome</keyword>
<feature type="transmembrane region" description="Helical" evidence="1">
    <location>
        <begin position="78"/>
        <end position="97"/>
    </location>
</feature>
<gene>
    <name evidence="2" type="ORF">NDM98_22085</name>
</gene>
<evidence type="ECO:0000256" key="1">
    <source>
        <dbReference type="SAM" id="Phobius"/>
    </source>
</evidence>
<evidence type="ECO:0008006" key="4">
    <source>
        <dbReference type="Google" id="ProtNLM"/>
    </source>
</evidence>
<dbReference type="Proteomes" id="UP001203665">
    <property type="component" value="Unassembled WGS sequence"/>
</dbReference>
<dbReference type="EMBL" id="JAMQJY010000006">
    <property type="protein sequence ID" value="MCM2677836.1"/>
    <property type="molecule type" value="Genomic_DNA"/>
</dbReference>
<feature type="transmembrane region" description="Helical" evidence="1">
    <location>
        <begin position="52"/>
        <end position="72"/>
    </location>
</feature>
<feature type="transmembrane region" description="Helical" evidence="1">
    <location>
        <begin position="109"/>
        <end position="125"/>
    </location>
</feature>
<organism evidence="2 3">
    <name type="scientific">Alkalicoccobacillus plakortidis</name>
    <dbReference type="NCBI Taxonomy" id="444060"/>
    <lineage>
        <taxon>Bacteria</taxon>
        <taxon>Bacillati</taxon>
        <taxon>Bacillota</taxon>
        <taxon>Bacilli</taxon>
        <taxon>Bacillales</taxon>
        <taxon>Bacillaceae</taxon>
        <taxon>Alkalicoccobacillus</taxon>
    </lineage>
</organism>
<proteinExistence type="predicted"/>
<feature type="transmembrane region" description="Helical" evidence="1">
    <location>
        <begin position="155"/>
        <end position="174"/>
    </location>
</feature>
<accession>A0ABT0XPK4</accession>